<feature type="region of interest" description="Disordered" evidence="1">
    <location>
        <begin position="103"/>
        <end position="149"/>
    </location>
</feature>
<evidence type="ECO:0000313" key="3">
    <source>
        <dbReference type="Proteomes" id="UP000239340"/>
    </source>
</evidence>
<sequence length="149" mass="16522">MITIGELERRAGIGSSVEQRTAFWMQFHHLDGAECLQAGVAELKRLIAEKETAPVEAGEGAATLPNRQRLPPLTAEQEQALQAYAAKHGRRWKSVLNHVWMGGPPHDDTGTLRGLRNSHGPTWLQSYRLPKTQAARKADPEPRPDRSTS</sequence>
<evidence type="ECO:0000313" key="2">
    <source>
        <dbReference type="EMBL" id="AUX79315.1"/>
    </source>
</evidence>
<keyword evidence="2" id="KW-0614">Plasmid</keyword>
<dbReference type="EMBL" id="CP024310">
    <property type="protein sequence ID" value="AUX79315.1"/>
    <property type="molecule type" value="Genomic_DNA"/>
</dbReference>
<proteinExistence type="predicted"/>
<name>A0A2L0HCX6_RHIFR</name>
<accession>A0A2L0HCX6</accession>
<dbReference type="RefSeq" id="WP_104840769.1">
    <property type="nucleotide sequence ID" value="NZ_CP024310.1"/>
</dbReference>
<gene>
    <name evidence="2" type="ORF">NXT3_PC00138</name>
</gene>
<geneLocation type="plasmid" evidence="3">
    <name>psfrenxt3c</name>
</geneLocation>
<feature type="compositionally biased region" description="Basic and acidic residues" evidence="1">
    <location>
        <begin position="136"/>
        <end position="149"/>
    </location>
</feature>
<protein>
    <submittedName>
        <fullName evidence="2">Uncharacterized protein</fullName>
    </submittedName>
</protein>
<evidence type="ECO:0000256" key="1">
    <source>
        <dbReference type="SAM" id="MobiDB-lite"/>
    </source>
</evidence>
<reference evidence="2 3" key="1">
    <citation type="submission" date="2017-10" db="EMBL/GenBank/DDBJ databases">
        <title>Analysis of the genome sequences of Rhizobium populations associated to common bean (phaseolus vulgaris).</title>
        <authorList>
            <person name="Bustos P."/>
            <person name="Santamaria R.I."/>
            <person name="Miranda-Sanchez F."/>
            <person name="Perez-Carrascal O."/>
            <person name="Juarez S."/>
            <person name="Lozano L."/>
            <person name="Martinez-Flores I."/>
            <person name="Vinuesa P."/>
            <person name="Martinez-Romero E."/>
            <person name="Cevallos M.A."/>
            <person name="Romero D."/>
            <person name="Davila G."/>
            <person name="Gonzalez V."/>
        </authorList>
    </citation>
    <scope>NUCLEOTIDE SEQUENCE [LARGE SCALE GENOMIC DNA]</scope>
    <source>
        <strain evidence="2 3">NXT3</strain>
        <plasmid evidence="3">Plasmid psfrenxt3c</plasmid>
    </source>
</reference>
<dbReference type="AlphaFoldDB" id="A0A2L0HCX6"/>
<dbReference type="Proteomes" id="UP000239340">
    <property type="component" value="Plasmid pSfreNXT3c"/>
</dbReference>
<organism evidence="2 3">
    <name type="scientific">Rhizobium fredii</name>
    <name type="common">Sinorhizobium fredii</name>
    <dbReference type="NCBI Taxonomy" id="380"/>
    <lineage>
        <taxon>Bacteria</taxon>
        <taxon>Pseudomonadati</taxon>
        <taxon>Pseudomonadota</taxon>
        <taxon>Alphaproteobacteria</taxon>
        <taxon>Hyphomicrobiales</taxon>
        <taxon>Rhizobiaceae</taxon>
        <taxon>Sinorhizobium/Ensifer group</taxon>
        <taxon>Sinorhizobium</taxon>
    </lineage>
</organism>